<name>A0A9E8SA68_9MICO</name>
<organism evidence="4 5">
    <name type="scientific">Microcella daejeonensis</name>
    <dbReference type="NCBI Taxonomy" id="2994971"/>
    <lineage>
        <taxon>Bacteria</taxon>
        <taxon>Bacillati</taxon>
        <taxon>Actinomycetota</taxon>
        <taxon>Actinomycetes</taxon>
        <taxon>Micrococcales</taxon>
        <taxon>Microbacteriaceae</taxon>
        <taxon>Microcella</taxon>
    </lineage>
</organism>
<evidence type="ECO:0000259" key="3">
    <source>
        <dbReference type="Pfam" id="PF13399"/>
    </source>
</evidence>
<dbReference type="AlphaFoldDB" id="A0A9E8SA68"/>
<feature type="domain" description="LytR/CpsA/Psr regulator C-terminal" evidence="3">
    <location>
        <begin position="101"/>
        <end position="186"/>
    </location>
</feature>
<dbReference type="Gene3D" id="3.30.70.2390">
    <property type="match status" value="1"/>
</dbReference>
<keyword evidence="2" id="KW-0812">Transmembrane</keyword>
<feature type="region of interest" description="Disordered" evidence="1">
    <location>
        <begin position="67"/>
        <end position="86"/>
    </location>
</feature>
<gene>
    <name evidence="4" type="ORF">OVN18_07190</name>
</gene>
<sequence>MAQFPRDRFDEVPEHDGRVGAHRAPRDPLARWRAFGIAALATGLLVVAGVAGLAIISDRVNLDLPVSLPGAEPSPEPTETPVETAPPVTDPATITLPEGFSITVLNGSGVTGLGQQAADVLTPLGWPVGAVTNAAQDDLPTTVVYYDDPTEEGIARGLVELLGVGEVEFSDAFPGARVTVVVGADYAG</sequence>
<evidence type="ECO:0000313" key="4">
    <source>
        <dbReference type="EMBL" id="WAB80362.1"/>
    </source>
</evidence>
<dbReference type="EMBL" id="CP113089">
    <property type="protein sequence ID" value="WAB80362.1"/>
    <property type="molecule type" value="Genomic_DNA"/>
</dbReference>
<accession>A0A9E8SA68</accession>
<dbReference type="Pfam" id="PF13399">
    <property type="entry name" value="LytR_C"/>
    <property type="match status" value="1"/>
</dbReference>
<evidence type="ECO:0000256" key="2">
    <source>
        <dbReference type="SAM" id="Phobius"/>
    </source>
</evidence>
<reference evidence="4" key="1">
    <citation type="submission" date="2022-11" db="EMBL/GenBank/DDBJ databases">
        <title>Description of Microcella daejonensis nov. sp, isolated from riverside soil.</title>
        <authorList>
            <person name="Molina K.M."/>
            <person name="Kim S.B."/>
        </authorList>
    </citation>
    <scope>NUCLEOTIDE SEQUENCE</scope>
    <source>
        <strain evidence="4">MMS21-STM12</strain>
    </source>
</reference>
<keyword evidence="5" id="KW-1185">Reference proteome</keyword>
<evidence type="ECO:0000256" key="1">
    <source>
        <dbReference type="SAM" id="MobiDB-lite"/>
    </source>
</evidence>
<dbReference type="InterPro" id="IPR027381">
    <property type="entry name" value="LytR/CpsA/Psr_C"/>
</dbReference>
<keyword evidence="2" id="KW-1133">Transmembrane helix</keyword>
<feature type="transmembrane region" description="Helical" evidence="2">
    <location>
        <begin position="32"/>
        <end position="56"/>
    </location>
</feature>
<dbReference type="KEGG" id="mdb:OVN18_07190"/>
<keyword evidence="2" id="KW-0472">Membrane</keyword>
<feature type="region of interest" description="Disordered" evidence="1">
    <location>
        <begin position="1"/>
        <end position="23"/>
    </location>
</feature>
<dbReference type="Proteomes" id="UP001164706">
    <property type="component" value="Chromosome"/>
</dbReference>
<dbReference type="RefSeq" id="WP_267780036.1">
    <property type="nucleotide sequence ID" value="NZ_CP113089.1"/>
</dbReference>
<protein>
    <submittedName>
        <fullName evidence="4">LytR C-terminal domain-containing protein</fullName>
    </submittedName>
</protein>
<proteinExistence type="predicted"/>
<evidence type="ECO:0000313" key="5">
    <source>
        <dbReference type="Proteomes" id="UP001164706"/>
    </source>
</evidence>